<comment type="catalytic activity">
    <reaction evidence="16">
        <text>(6S)-5-methyl-5,6,7,8-tetrahydrofolate(in) + H(+)(in) = (6S)-5-methyl-5,6,7,8-tetrahydrofolate(out) + H(+)(out)</text>
        <dbReference type="Rhea" id="RHEA:70167"/>
        <dbReference type="ChEBI" id="CHEBI:15378"/>
        <dbReference type="ChEBI" id="CHEBI:18608"/>
    </reaction>
</comment>
<dbReference type="RefSeq" id="XP_006819416.1">
    <property type="nucleotide sequence ID" value="XM_006819353.1"/>
</dbReference>
<evidence type="ECO:0000256" key="19">
    <source>
        <dbReference type="ARBA" id="ARBA00042514"/>
    </source>
</evidence>
<feature type="transmembrane region" description="Helical" evidence="22">
    <location>
        <begin position="89"/>
        <end position="112"/>
    </location>
</feature>
<feature type="transmembrane region" description="Helical" evidence="22">
    <location>
        <begin position="538"/>
        <end position="562"/>
    </location>
</feature>
<feature type="transmembrane region" description="Helical" evidence="22">
    <location>
        <begin position="759"/>
        <end position="783"/>
    </location>
</feature>
<feature type="transmembrane region" description="Helical" evidence="22">
    <location>
        <begin position="186"/>
        <end position="208"/>
    </location>
</feature>
<keyword evidence="15" id="KW-0325">Glycoprotein</keyword>
<keyword evidence="23" id="KW-1185">Reference proteome</keyword>
<keyword evidence="14" id="KW-1015">Disulfide bond</keyword>
<evidence type="ECO:0000256" key="2">
    <source>
        <dbReference type="ARBA" id="ARBA00004424"/>
    </source>
</evidence>
<evidence type="ECO:0000256" key="10">
    <source>
        <dbReference type="ARBA" id="ARBA00022847"/>
    </source>
</evidence>
<feature type="transmembrane region" description="Helical" evidence="22">
    <location>
        <begin position="272"/>
        <end position="296"/>
    </location>
</feature>
<evidence type="ECO:0000256" key="22">
    <source>
        <dbReference type="SAM" id="Phobius"/>
    </source>
</evidence>
<keyword evidence="7" id="KW-0963">Cytoplasm</keyword>
<protein>
    <recommendedName>
        <fullName evidence="18">Proton-coupled folate transporter</fullName>
    </recommendedName>
    <alternativeName>
        <fullName evidence="19">Solute carrier family 46 member 1</fullName>
    </alternativeName>
</protein>
<evidence type="ECO:0000256" key="18">
    <source>
        <dbReference type="ARBA" id="ARBA00040650"/>
    </source>
</evidence>
<evidence type="ECO:0000256" key="1">
    <source>
        <dbReference type="ARBA" id="ARBA00004337"/>
    </source>
</evidence>
<dbReference type="InterPro" id="IPR036259">
    <property type="entry name" value="MFS_trans_sf"/>
</dbReference>
<evidence type="ECO:0000313" key="23">
    <source>
        <dbReference type="Proteomes" id="UP000694865"/>
    </source>
</evidence>
<evidence type="ECO:0000256" key="13">
    <source>
        <dbReference type="ARBA" id="ARBA00023136"/>
    </source>
</evidence>
<dbReference type="GeneID" id="102807843"/>
<evidence type="ECO:0000256" key="11">
    <source>
        <dbReference type="ARBA" id="ARBA00022954"/>
    </source>
</evidence>
<evidence type="ECO:0000256" key="7">
    <source>
        <dbReference type="ARBA" id="ARBA00022490"/>
    </source>
</evidence>
<evidence type="ECO:0000256" key="12">
    <source>
        <dbReference type="ARBA" id="ARBA00022989"/>
    </source>
</evidence>
<feature type="transmembrane region" description="Helical" evidence="22">
    <location>
        <begin position="640"/>
        <end position="660"/>
    </location>
</feature>
<dbReference type="PANTHER" id="PTHR23507:SF2">
    <property type="entry name" value="PROTON-COUPLED FOLATE TRANSPORTER"/>
    <property type="match status" value="1"/>
</dbReference>
<feature type="transmembrane region" description="Helical" evidence="22">
    <location>
        <begin position="723"/>
        <end position="747"/>
    </location>
</feature>
<dbReference type="Proteomes" id="UP000694865">
    <property type="component" value="Unplaced"/>
</dbReference>
<evidence type="ECO:0000256" key="16">
    <source>
        <dbReference type="ARBA" id="ARBA00036193"/>
    </source>
</evidence>
<keyword evidence="10" id="KW-0769">Symport</keyword>
<comment type="catalytic activity">
    <reaction evidence="21">
        <text>methotrexate(in) + H(+)(in) = methotrexate(out) + H(+)(out)</text>
        <dbReference type="Rhea" id="RHEA:70163"/>
        <dbReference type="ChEBI" id="CHEBI:15378"/>
        <dbReference type="ChEBI" id="CHEBI:50681"/>
    </reaction>
</comment>
<evidence type="ECO:0000256" key="9">
    <source>
        <dbReference type="ARBA" id="ARBA00022753"/>
    </source>
</evidence>
<evidence type="ECO:0000256" key="3">
    <source>
        <dbReference type="ARBA" id="ARBA00004496"/>
    </source>
</evidence>
<evidence type="ECO:0000256" key="5">
    <source>
        <dbReference type="ARBA" id="ARBA00022448"/>
    </source>
</evidence>
<feature type="transmembrane region" description="Helical" evidence="22">
    <location>
        <begin position="395"/>
        <end position="412"/>
    </location>
</feature>
<feature type="transmembrane region" description="Helical" evidence="22">
    <location>
        <begin position="365"/>
        <end position="383"/>
    </location>
</feature>
<reference evidence="24" key="1">
    <citation type="submission" date="2025-08" db="UniProtKB">
        <authorList>
            <consortium name="RefSeq"/>
        </authorList>
    </citation>
    <scope>IDENTIFICATION</scope>
    <source>
        <tissue evidence="24">Testes</tissue>
    </source>
</reference>
<comment type="subcellular location">
    <subcellularLocation>
        <location evidence="2">Apical cell membrane</location>
        <topology evidence="2">Multi-pass membrane protein</topology>
    </subcellularLocation>
    <subcellularLocation>
        <location evidence="4">Basolateral cell membrane</location>
        <topology evidence="4">Multi-pass membrane protein</topology>
    </subcellularLocation>
    <subcellularLocation>
        <location evidence="3">Cytoplasm</location>
    </subcellularLocation>
    <subcellularLocation>
        <location evidence="1">Endosome membrane</location>
        <topology evidence="1">Multi-pass membrane protein</topology>
    </subcellularLocation>
</comment>
<feature type="transmembrane region" description="Helical" evidence="22">
    <location>
        <begin position="582"/>
        <end position="604"/>
    </location>
</feature>
<evidence type="ECO:0000256" key="21">
    <source>
        <dbReference type="ARBA" id="ARBA00047850"/>
    </source>
</evidence>
<evidence type="ECO:0000256" key="8">
    <source>
        <dbReference type="ARBA" id="ARBA00022692"/>
    </source>
</evidence>
<comment type="catalytic activity">
    <reaction evidence="17">
        <text>folate(in) + H(+)(in) = folate(out) + H(+)(out)</text>
        <dbReference type="Rhea" id="RHEA:70159"/>
        <dbReference type="ChEBI" id="CHEBI:15378"/>
        <dbReference type="ChEBI" id="CHEBI:62501"/>
    </reaction>
</comment>
<feature type="transmembrane region" description="Helical" evidence="22">
    <location>
        <begin position="478"/>
        <end position="498"/>
    </location>
</feature>
<evidence type="ECO:0000256" key="4">
    <source>
        <dbReference type="ARBA" id="ARBA00004554"/>
    </source>
</evidence>
<evidence type="ECO:0000256" key="6">
    <source>
        <dbReference type="ARBA" id="ARBA00022475"/>
    </source>
</evidence>
<feature type="transmembrane region" description="Helical" evidence="22">
    <location>
        <begin position="20"/>
        <end position="40"/>
    </location>
</feature>
<comment type="catalytic activity">
    <reaction evidence="20">
        <text>pemetrexed(in) + H(+)(in) = pemetrexed(out) + H(+)(out)</text>
        <dbReference type="Rhea" id="RHEA:70171"/>
        <dbReference type="ChEBI" id="CHEBI:15378"/>
        <dbReference type="ChEBI" id="CHEBI:63724"/>
    </reaction>
</comment>
<dbReference type="Pfam" id="PF07690">
    <property type="entry name" value="MFS_1"/>
    <property type="match status" value="2"/>
</dbReference>
<keyword evidence="6" id="KW-1003">Cell membrane</keyword>
<evidence type="ECO:0000256" key="14">
    <source>
        <dbReference type="ARBA" id="ARBA00023157"/>
    </source>
</evidence>
<dbReference type="SUPFAM" id="SSF103473">
    <property type="entry name" value="MFS general substrate transporter"/>
    <property type="match status" value="2"/>
</dbReference>
<feature type="transmembrane region" description="Helical" evidence="22">
    <location>
        <begin position="132"/>
        <end position="154"/>
    </location>
</feature>
<accession>A0ABM0MHC5</accession>
<name>A0ABM0MHC5_SACKO</name>
<gene>
    <name evidence="24" type="primary">LOC102807843</name>
</gene>
<feature type="transmembrane region" description="Helical" evidence="22">
    <location>
        <begin position="666"/>
        <end position="684"/>
    </location>
</feature>
<keyword evidence="12 22" id="KW-1133">Transmembrane helix</keyword>
<feature type="transmembrane region" description="Helical" evidence="22">
    <location>
        <begin position="440"/>
        <end position="458"/>
    </location>
</feature>
<keyword evidence="13 22" id="KW-0472">Membrane</keyword>
<feature type="transmembrane region" description="Helical" evidence="22">
    <location>
        <begin position="214"/>
        <end position="234"/>
    </location>
</feature>
<feature type="transmembrane region" description="Helical" evidence="22">
    <location>
        <begin position="340"/>
        <end position="359"/>
    </location>
</feature>
<organism evidence="23 24">
    <name type="scientific">Saccoglossus kowalevskii</name>
    <name type="common">Acorn worm</name>
    <dbReference type="NCBI Taxonomy" id="10224"/>
    <lineage>
        <taxon>Eukaryota</taxon>
        <taxon>Metazoa</taxon>
        <taxon>Hemichordata</taxon>
        <taxon>Enteropneusta</taxon>
        <taxon>Harrimaniidae</taxon>
        <taxon>Saccoglossus</taxon>
    </lineage>
</organism>
<feature type="transmembrane region" description="Helical" evidence="22">
    <location>
        <begin position="833"/>
        <end position="855"/>
    </location>
</feature>
<proteinExistence type="predicted"/>
<keyword evidence="8 22" id="KW-0812">Transmembrane</keyword>
<keyword evidence="11" id="KW-0290">Folate-binding</keyword>
<evidence type="ECO:0000313" key="24">
    <source>
        <dbReference type="RefSeq" id="XP_006819416.1"/>
    </source>
</evidence>
<dbReference type="InterPro" id="IPR011701">
    <property type="entry name" value="MFS"/>
</dbReference>
<keyword evidence="5" id="KW-0813">Transport</keyword>
<sequence length="877" mass="97605">MYSSDDDESTPLISHPVRKWPIVTVEPIVLLFMFGKGVYITSFPQYIRSRIAEDYEVSGLDTTNGTCYANISSSEYIMQEQIQKQATMWTLYFTATSQFIAMFVATILGAYSDKAGRKIPLMLPPVGAALNGLNYLIVIYLHLPLWTLFFGAVLQGLGGEHTTEMATCCSYISDITTKQQRTFRMIVLEIVYSFAFGGAQLCAGYAIHIYGYQAAFWLHISVSSAAFFYAVFFVRESLKVEDTSNTSILTFDHFKQIALLFKNKRSGLRLQLVILIVVLFFQILSQTGCNGLYVLYCMDYPFCWSSVMIGYFSAARVALRGPGVLLGGKLLPRCLSDFGMIYVSSISYTSSLLLSAFAFNDIMMFMVPVVAALSSLTIPVIRSRLSRIVDSTEQGILFACLGCTGSIANFVAPVTFNAIYAVTLGFFSGFIFIVLAAIDVINMMLTGAVVYTSVMNFLDDDDDDQTQPLRSHVRKWPIVTVEPIALLFMFGMGFLAIARPQYIRSRTAEEYNTNGTCYTNNSSLEYNKENEIQKQATIWTLYLTATTQFIGMFVATILGAYSDKAGRKIPLMLPPVGAALNSLNYLIVIYLHLPIWTLFFGALLQGLGGDFTTEISACCSYIADITTKQQRTLRMVIMEVVIYLAIGAAQLCAGYVIQLYGYHAAFWLQFFVLSAAIFYAVFFVQESVEVHQNMSNTSILTFDNIKGVALLLKKERSGLRQQVVILLAIIFFQILTQNGCVGLYVLYCMDYPFRWSSVMIGYFSAAMNVLHSAVPFVASLSILALPVMRSRLSMIVEPNEQGVLFSCVGCTESIAGFLGHVTFNAIYAATLDFFSGFVFLVLAAIAVINMMLTGLTHRQDVQRIKSENLRIEDNIIN</sequence>
<keyword evidence="9" id="KW-0967">Endosome</keyword>
<evidence type="ECO:0000256" key="17">
    <source>
        <dbReference type="ARBA" id="ARBA00036250"/>
    </source>
</evidence>
<evidence type="ECO:0000256" key="20">
    <source>
        <dbReference type="ARBA" id="ARBA00047769"/>
    </source>
</evidence>
<evidence type="ECO:0000256" key="15">
    <source>
        <dbReference type="ARBA" id="ARBA00023180"/>
    </source>
</evidence>
<dbReference type="PANTHER" id="PTHR23507">
    <property type="entry name" value="ZGC:174356"/>
    <property type="match status" value="1"/>
</dbReference>
<feature type="transmembrane region" description="Helical" evidence="22">
    <location>
        <begin position="803"/>
        <end position="827"/>
    </location>
</feature>
<dbReference type="Gene3D" id="1.20.1250.20">
    <property type="entry name" value="MFS general substrate transporter like domains"/>
    <property type="match status" value="2"/>
</dbReference>